<proteinExistence type="predicted"/>
<dbReference type="Proteomes" id="UP000499080">
    <property type="component" value="Unassembled WGS sequence"/>
</dbReference>
<reference evidence="1 2" key="1">
    <citation type="journal article" date="2019" name="Sci. Rep.">
        <title>Orb-weaving spider Araneus ventricosus genome elucidates the spidroin gene catalogue.</title>
        <authorList>
            <person name="Kono N."/>
            <person name="Nakamura H."/>
            <person name="Ohtoshi R."/>
            <person name="Moran D.A.P."/>
            <person name="Shinohara A."/>
            <person name="Yoshida Y."/>
            <person name="Fujiwara M."/>
            <person name="Mori M."/>
            <person name="Tomita M."/>
            <person name="Arakawa K."/>
        </authorList>
    </citation>
    <scope>NUCLEOTIDE SEQUENCE [LARGE SCALE GENOMIC DNA]</scope>
</reference>
<dbReference type="EMBL" id="BGPR01013159">
    <property type="protein sequence ID" value="GBN59497.1"/>
    <property type="molecule type" value="Genomic_DNA"/>
</dbReference>
<comment type="caution">
    <text evidence="1">The sequence shown here is derived from an EMBL/GenBank/DDBJ whole genome shotgun (WGS) entry which is preliminary data.</text>
</comment>
<gene>
    <name evidence="1" type="ORF">AVEN_38793_1</name>
</gene>
<protein>
    <submittedName>
        <fullName evidence="1">Uncharacterized protein</fullName>
    </submittedName>
</protein>
<keyword evidence="2" id="KW-1185">Reference proteome</keyword>
<sequence>MRFRLRRRKQENSLRMRRDCFQHASETRRPKCLLPYKISPPELVFGKLPSFRSAPSLHRHFYYCACAWSEQVCDYTDRQTVSPLTDLTQNFIRTYIYDDKTVYQILAI</sequence>
<dbReference type="AlphaFoldDB" id="A0A4Y2QA56"/>
<organism evidence="1 2">
    <name type="scientific">Araneus ventricosus</name>
    <name type="common">Orbweaver spider</name>
    <name type="synonym">Epeira ventricosa</name>
    <dbReference type="NCBI Taxonomy" id="182803"/>
    <lineage>
        <taxon>Eukaryota</taxon>
        <taxon>Metazoa</taxon>
        <taxon>Ecdysozoa</taxon>
        <taxon>Arthropoda</taxon>
        <taxon>Chelicerata</taxon>
        <taxon>Arachnida</taxon>
        <taxon>Araneae</taxon>
        <taxon>Araneomorphae</taxon>
        <taxon>Entelegynae</taxon>
        <taxon>Araneoidea</taxon>
        <taxon>Araneidae</taxon>
        <taxon>Araneus</taxon>
    </lineage>
</organism>
<evidence type="ECO:0000313" key="2">
    <source>
        <dbReference type="Proteomes" id="UP000499080"/>
    </source>
</evidence>
<name>A0A4Y2QA56_ARAVE</name>
<accession>A0A4Y2QA56</accession>
<evidence type="ECO:0000313" key="1">
    <source>
        <dbReference type="EMBL" id="GBN59497.1"/>
    </source>
</evidence>